<evidence type="ECO:0000256" key="3">
    <source>
        <dbReference type="ARBA" id="ARBA00022692"/>
    </source>
</evidence>
<evidence type="ECO:0000256" key="4">
    <source>
        <dbReference type="ARBA" id="ARBA00022989"/>
    </source>
</evidence>
<evidence type="ECO:0000256" key="1">
    <source>
        <dbReference type="ARBA" id="ARBA00004141"/>
    </source>
</evidence>
<accession>A0A5R9IF53</accession>
<dbReference type="PANTHER" id="PTHR30569">
    <property type="entry name" value="CYTOSINE TRANSPORTER CODB"/>
    <property type="match status" value="1"/>
</dbReference>
<dbReference type="EMBL" id="VCBC01000012">
    <property type="protein sequence ID" value="TLU64155.1"/>
    <property type="molecule type" value="Genomic_DNA"/>
</dbReference>
<feature type="transmembrane region" description="Helical" evidence="6">
    <location>
        <begin position="338"/>
        <end position="362"/>
    </location>
</feature>
<feature type="transmembrane region" description="Helical" evidence="6">
    <location>
        <begin position="315"/>
        <end position="332"/>
    </location>
</feature>
<dbReference type="PANTHER" id="PTHR30569:SF0">
    <property type="entry name" value="CYTOSINE PERMEASE"/>
    <property type="match status" value="1"/>
</dbReference>
<feature type="transmembrane region" description="Helical" evidence="6">
    <location>
        <begin position="374"/>
        <end position="393"/>
    </location>
</feature>
<feature type="transmembrane region" description="Helical" evidence="6">
    <location>
        <begin position="142"/>
        <end position="161"/>
    </location>
</feature>
<feature type="transmembrane region" description="Helical" evidence="6">
    <location>
        <begin position="239"/>
        <end position="262"/>
    </location>
</feature>
<comment type="subcellular location">
    <subcellularLocation>
        <location evidence="1">Membrane</location>
        <topology evidence="1">Multi-pass membrane protein</topology>
    </subcellularLocation>
</comment>
<evidence type="ECO:0000256" key="2">
    <source>
        <dbReference type="ARBA" id="ARBA00008974"/>
    </source>
</evidence>
<feature type="transmembrane region" description="Helical" evidence="6">
    <location>
        <begin position="268"/>
        <end position="294"/>
    </location>
</feature>
<comment type="similarity">
    <text evidence="2">Belongs to the purine-cytosine permease (2.A.39) family.</text>
</comment>
<feature type="transmembrane region" description="Helical" evidence="6">
    <location>
        <begin position="208"/>
        <end position="227"/>
    </location>
</feature>
<evidence type="ECO:0000313" key="7">
    <source>
        <dbReference type="EMBL" id="TLU64155.1"/>
    </source>
</evidence>
<name>A0A5R9IF53_9GAMM</name>
<feature type="transmembrane region" description="Helical" evidence="6">
    <location>
        <begin position="399"/>
        <end position="422"/>
    </location>
</feature>
<gene>
    <name evidence="7" type="ORF">FE810_12675</name>
</gene>
<reference evidence="7 8" key="1">
    <citation type="submission" date="2019-05" db="EMBL/GenBank/DDBJ databases">
        <title>Genome sequences of Thalassotalea litorea 1K03283.</title>
        <authorList>
            <person name="Zhang D."/>
        </authorList>
    </citation>
    <scope>NUCLEOTIDE SEQUENCE [LARGE SCALE GENOMIC DNA]</scope>
    <source>
        <strain evidence="7 8">MCCC 1K03283</strain>
    </source>
</reference>
<dbReference type="Pfam" id="PF02133">
    <property type="entry name" value="Transp_cyt_pur"/>
    <property type="match status" value="1"/>
</dbReference>
<dbReference type="Gene3D" id="1.10.4160.10">
    <property type="entry name" value="Hydantoin permease"/>
    <property type="match status" value="1"/>
</dbReference>
<feature type="transmembrane region" description="Helical" evidence="6">
    <location>
        <begin position="61"/>
        <end position="81"/>
    </location>
</feature>
<evidence type="ECO:0000313" key="8">
    <source>
        <dbReference type="Proteomes" id="UP000307790"/>
    </source>
</evidence>
<dbReference type="InterPro" id="IPR001248">
    <property type="entry name" value="Pur-cyt_permease"/>
</dbReference>
<feature type="transmembrane region" description="Helical" evidence="6">
    <location>
        <begin position="102"/>
        <end position="119"/>
    </location>
</feature>
<dbReference type="OrthoDB" id="9780088at2"/>
<dbReference type="CDD" id="cd11484">
    <property type="entry name" value="SLC-NCS1sbd_CobB-like"/>
    <property type="match status" value="1"/>
</dbReference>
<sequence length="433" mass="46638">MPEPSNSSQLENNDYATQPVQKSDTVNGFKIAMINGSLAFSVPGLITGIEVGNAIGFQDSLIAFLIGGLFLAILGAITGIVGRQNRLTSCMTLKFVFGRNGADIISALFVLALLGWYGINLDLFSASLSELSWQLFSYTPDIIALEIVIGMVITFTTIFGFRMIEKISNWLVPVFIILLLYLLFQSLMTIDWQNIAPGVAASMSLSEAIAIVVGSFIVSVVLMPDFTRFARTNKDAVTASVLPFLGISSFVYIVSAIAGLAAASNDVLAVMLTLGLGSAALFLLIASSWITNVVNLYSAALGTNAIVNKWQEKTIIIAMGVIGTIVASMNLLDRFTDFLFGLSVVFTPVAAIYIIDFFVIRAKKLYSISDLDQTARFSFAALSAWLLGIAMAISVNSNYFTITTFEVVDALLIAALAYMVLIKAEEVFKASKV</sequence>
<proteinExistence type="inferred from homology"/>
<protein>
    <submittedName>
        <fullName evidence="7">Cytosine permease</fullName>
    </submittedName>
</protein>
<dbReference type="InterPro" id="IPR030191">
    <property type="entry name" value="CodB"/>
</dbReference>
<dbReference type="RefSeq" id="WP_138320438.1">
    <property type="nucleotide sequence ID" value="NZ_VCBC01000012.1"/>
</dbReference>
<keyword evidence="5 6" id="KW-0472">Membrane</keyword>
<keyword evidence="3 6" id="KW-0812">Transmembrane</keyword>
<dbReference type="GO" id="GO:0015209">
    <property type="term" value="F:cytosine transmembrane transporter activity"/>
    <property type="evidence" value="ECO:0007669"/>
    <property type="project" value="InterPro"/>
</dbReference>
<organism evidence="7 8">
    <name type="scientific">Thalassotalea litorea</name>
    <dbReference type="NCBI Taxonomy" id="2020715"/>
    <lineage>
        <taxon>Bacteria</taxon>
        <taxon>Pseudomonadati</taxon>
        <taxon>Pseudomonadota</taxon>
        <taxon>Gammaproteobacteria</taxon>
        <taxon>Alteromonadales</taxon>
        <taxon>Colwelliaceae</taxon>
        <taxon>Thalassotalea</taxon>
    </lineage>
</organism>
<evidence type="ECO:0000256" key="6">
    <source>
        <dbReference type="SAM" id="Phobius"/>
    </source>
</evidence>
<feature type="transmembrane region" description="Helical" evidence="6">
    <location>
        <begin position="170"/>
        <end position="188"/>
    </location>
</feature>
<dbReference type="Proteomes" id="UP000307790">
    <property type="component" value="Unassembled WGS sequence"/>
</dbReference>
<dbReference type="GO" id="GO:0005886">
    <property type="term" value="C:plasma membrane"/>
    <property type="evidence" value="ECO:0007669"/>
    <property type="project" value="TreeGrafter"/>
</dbReference>
<dbReference type="AlphaFoldDB" id="A0A5R9IF53"/>
<keyword evidence="4 6" id="KW-1133">Transmembrane helix</keyword>
<evidence type="ECO:0000256" key="5">
    <source>
        <dbReference type="ARBA" id="ARBA00023136"/>
    </source>
</evidence>
<comment type="caution">
    <text evidence="7">The sequence shown here is derived from an EMBL/GenBank/DDBJ whole genome shotgun (WGS) entry which is preliminary data.</text>
</comment>
<keyword evidence="8" id="KW-1185">Reference proteome</keyword>